<dbReference type="STRING" id="1630136.AS592_11750"/>
<dbReference type="OrthoDB" id="9838058at2"/>
<evidence type="ECO:0000313" key="1">
    <source>
        <dbReference type="EMBL" id="KYJ87756.1"/>
    </source>
</evidence>
<evidence type="ECO:0000313" key="2">
    <source>
        <dbReference type="Proteomes" id="UP000075359"/>
    </source>
</evidence>
<reference evidence="1 2" key="1">
    <citation type="submission" date="2015-11" db="EMBL/GenBank/DDBJ databases">
        <title>Draft genome of Sulfurovum riftiae 1812E, a member of the Epsilonproteobacteria isolated from the tube of the deep-sea hydrothermal vent tubewom Riftia pachyptila.</title>
        <authorList>
            <person name="Vetriani C."/>
            <person name="Giovannelli D."/>
        </authorList>
    </citation>
    <scope>NUCLEOTIDE SEQUENCE [LARGE SCALE GENOMIC DNA]</scope>
    <source>
        <strain evidence="1 2">1812E</strain>
    </source>
</reference>
<proteinExistence type="predicted"/>
<protein>
    <submittedName>
        <fullName evidence="1">Uncharacterized protein</fullName>
    </submittedName>
</protein>
<keyword evidence="2" id="KW-1185">Reference proteome</keyword>
<accession>A0A151CJP8</accession>
<dbReference type="Proteomes" id="UP000075359">
    <property type="component" value="Unassembled WGS sequence"/>
</dbReference>
<dbReference type="RefSeq" id="WP_067328857.1">
    <property type="nucleotide sequence ID" value="NZ_LNKT01000001.1"/>
</dbReference>
<sequence>MPKEKEELFKKIGVDVSEDNINIDIGKTKDFFITLQDKLQQKAEKMEKDISEGKIDLGDEVGIKVDDEHIDIDLKKTKSFIEELGEKIEHFLGEIDHVAKKLEKKPEEK</sequence>
<dbReference type="EMBL" id="LNKT01000001">
    <property type="protein sequence ID" value="KYJ87756.1"/>
    <property type="molecule type" value="Genomic_DNA"/>
</dbReference>
<dbReference type="AlphaFoldDB" id="A0A151CJP8"/>
<name>A0A151CJP8_9BACT</name>
<comment type="caution">
    <text evidence="1">The sequence shown here is derived from an EMBL/GenBank/DDBJ whole genome shotgun (WGS) entry which is preliminary data.</text>
</comment>
<gene>
    <name evidence="1" type="ORF">AS592_11750</name>
</gene>
<organism evidence="1 2">
    <name type="scientific">Sulfurovum riftiae</name>
    <dbReference type="NCBI Taxonomy" id="1630136"/>
    <lineage>
        <taxon>Bacteria</taxon>
        <taxon>Pseudomonadati</taxon>
        <taxon>Campylobacterota</taxon>
        <taxon>Epsilonproteobacteria</taxon>
        <taxon>Campylobacterales</taxon>
        <taxon>Sulfurovaceae</taxon>
        <taxon>Sulfurovum</taxon>
    </lineage>
</organism>